<accession>A0A0P1AXR4</accession>
<dbReference type="InterPro" id="IPR002575">
    <property type="entry name" value="Aminoglycoside_PTrfase"/>
</dbReference>
<dbReference type="Gene3D" id="1.10.510.10">
    <property type="entry name" value="Transferase(Phosphotransferase) domain 1"/>
    <property type="match status" value="1"/>
</dbReference>
<evidence type="ECO:0000259" key="1">
    <source>
        <dbReference type="Pfam" id="PF01636"/>
    </source>
</evidence>
<keyword evidence="2" id="KW-0418">Kinase</keyword>
<keyword evidence="3" id="KW-1185">Reference proteome</keyword>
<dbReference type="RefSeq" id="XP_024582389.1">
    <property type="nucleotide sequence ID" value="XM_024716830.1"/>
</dbReference>
<dbReference type="InterPro" id="IPR011009">
    <property type="entry name" value="Kinase-like_dom_sf"/>
</dbReference>
<name>A0A0P1AXR4_PLAHL</name>
<organism evidence="2 3">
    <name type="scientific">Plasmopara halstedii</name>
    <name type="common">Downy mildew of sunflower</name>
    <dbReference type="NCBI Taxonomy" id="4781"/>
    <lineage>
        <taxon>Eukaryota</taxon>
        <taxon>Sar</taxon>
        <taxon>Stramenopiles</taxon>
        <taxon>Oomycota</taxon>
        <taxon>Peronosporomycetes</taxon>
        <taxon>Peronosporales</taxon>
        <taxon>Peronosporaceae</taxon>
        <taxon>Plasmopara</taxon>
    </lineage>
</organism>
<feature type="domain" description="Aminoglycoside phosphotransferase" evidence="1">
    <location>
        <begin position="23"/>
        <end position="63"/>
    </location>
</feature>
<evidence type="ECO:0000313" key="2">
    <source>
        <dbReference type="EMBL" id="CEG46020.1"/>
    </source>
</evidence>
<dbReference type="SUPFAM" id="SSF56112">
    <property type="entry name" value="Protein kinase-like (PK-like)"/>
    <property type="match status" value="1"/>
</dbReference>
<dbReference type="AlphaFoldDB" id="A0A0P1AXR4"/>
<evidence type="ECO:0000313" key="3">
    <source>
        <dbReference type="Proteomes" id="UP000054928"/>
    </source>
</evidence>
<dbReference type="OrthoDB" id="155726at2759"/>
<dbReference type="GeneID" id="36397402"/>
<keyword evidence="2" id="KW-0808">Transferase</keyword>
<dbReference type="EMBL" id="CCYD01001884">
    <property type="protein sequence ID" value="CEG46020.1"/>
    <property type="molecule type" value="Genomic_DNA"/>
</dbReference>
<dbReference type="Pfam" id="PF01636">
    <property type="entry name" value="APH"/>
    <property type="match status" value="1"/>
</dbReference>
<sequence>MEEWELKSITEATNTGDDQRQLKLLLDELRENNFVHGDLRPPNVFLHGSQEKVVLIDFDWAGVAGVDIYPYGMNPEISWPKGAHGGAKLDPAHDLEWLYRMFLSESKY</sequence>
<protein>
    <submittedName>
        <fullName evidence="2">Protein kinase-like domain</fullName>
    </submittedName>
</protein>
<reference evidence="3" key="1">
    <citation type="submission" date="2014-09" db="EMBL/GenBank/DDBJ databases">
        <authorList>
            <person name="Sharma Rahul"/>
            <person name="Thines Marco"/>
        </authorList>
    </citation>
    <scope>NUCLEOTIDE SEQUENCE [LARGE SCALE GENOMIC DNA]</scope>
</reference>
<dbReference type="GO" id="GO:0016301">
    <property type="term" value="F:kinase activity"/>
    <property type="evidence" value="ECO:0007669"/>
    <property type="project" value="UniProtKB-KW"/>
</dbReference>
<proteinExistence type="predicted"/>
<dbReference type="Proteomes" id="UP000054928">
    <property type="component" value="Unassembled WGS sequence"/>
</dbReference>